<evidence type="ECO:0000313" key="2">
    <source>
        <dbReference type="Proteomes" id="UP000287124"/>
    </source>
</evidence>
<dbReference type="InterPro" id="IPR036188">
    <property type="entry name" value="FAD/NAD-bd_sf"/>
</dbReference>
<proteinExistence type="predicted"/>
<sequence length="89" mass="10095">MGYSSDRLPRVGEIPDRPSMFIMGGFTGHGMPQVFLCARGMADVVLGNKEFNDAGIPRLFQESKERLSDSRNRILELYQEPLEDFQSKL</sequence>
<name>A0A430M5C6_9HYPO</name>
<protein>
    <recommendedName>
        <fullName evidence="3">FAD dependent oxidoreductase domain-containing protein</fullName>
    </recommendedName>
</protein>
<keyword evidence="2" id="KW-1185">Reference proteome</keyword>
<dbReference type="Gene3D" id="3.50.50.60">
    <property type="entry name" value="FAD/NAD(P)-binding domain"/>
    <property type="match status" value="1"/>
</dbReference>
<dbReference type="EMBL" id="MIKF01000018">
    <property type="protein sequence ID" value="RTE83188.1"/>
    <property type="molecule type" value="Genomic_DNA"/>
</dbReference>
<dbReference type="Proteomes" id="UP000287124">
    <property type="component" value="Unassembled WGS sequence"/>
</dbReference>
<evidence type="ECO:0000313" key="1">
    <source>
        <dbReference type="EMBL" id="RTE83188.1"/>
    </source>
</evidence>
<reference evidence="1 2" key="1">
    <citation type="submission" date="2017-06" db="EMBL/GenBank/DDBJ databases">
        <title>Comparative genomic analysis of Ambrosia Fusariam Clade fungi.</title>
        <authorList>
            <person name="Stajich J.E."/>
            <person name="Carrillo J."/>
            <person name="Kijimoto T."/>
            <person name="Eskalen A."/>
            <person name="O'Donnell K."/>
            <person name="Kasson M."/>
        </authorList>
    </citation>
    <scope>NUCLEOTIDE SEQUENCE [LARGE SCALE GENOMIC DNA]</scope>
    <source>
        <strain evidence="1 2">UCR1854</strain>
    </source>
</reference>
<accession>A0A430M5C6</accession>
<evidence type="ECO:0008006" key="3">
    <source>
        <dbReference type="Google" id="ProtNLM"/>
    </source>
</evidence>
<organism evidence="1 2">
    <name type="scientific">Fusarium euwallaceae</name>
    <dbReference type="NCBI Taxonomy" id="1147111"/>
    <lineage>
        <taxon>Eukaryota</taxon>
        <taxon>Fungi</taxon>
        <taxon>Dikarya</taxon>
        <taxon>Ascomycota</taxon>
        <taxon>Pezizomycotina</taxon>
        <taxon>Sordariomycetes</taxon>
        <taxon>Hypocreomycetidae</taxon>
        <taxon>Hypocreales</taxon>
        <taxon>Nectriaceae</taxon>
        <taxon>Fusarium</taxon>
        <taxon>Fusarium solani species complex</taxon>
    </lineage>
</organism>
<dbReference type="AlphaFoldDB" id="A0A430M5C6"/>
<gene>
    <name evidence="1" type="ORF">BHE90_002277</name>
</gene>
<comment type="caution">
    <text evidence="1">The sequence shown here is derived from an EMBL/GenBank/DDBJ whole genome shotgun (WGS) entry which is preliminary data.</text>
</comment>